<dbReference type="Pfam" id="PF10135">
    <property type="entry name" value="Rod-binding"/>
    <property type="match status" value="1"/>
</dbReference>
<protein>
    <recommendedName>
        <fullName evidence="1">Flagellar protein FlgJ N-terminal domain-containing protein</fullName>
    </recommendedName>
</protein>
<sequence length="116" mass="13128">MTQLINPRLESFNSLQKMQRDYSTDANDFKIAKDTSVNGSDAELKAVADQFEAIFLEMLLKQARESKLSDGLFENNADDNFVQLFDQELAKSSSEKVDIGIAEAIIRQMAPHRLEK</sequence>
<dbReference type="AlphaFoldDB" id="D6PE29"/>
<accession>D6PE29</accession>
<dbReference type="InterPro" id="IPR019301">
    <property type="entry name" value="Flagellar_prot_FlgJ_N"/>
</dbReference>
<evidence type="ECO:0000313" key="2">
    <source>
        <dbReference type="EMBL" id="ADD93980.1"/>
    </source>
</evidence>
<dbReference type="PRINTS" id="PR01002">
    <property type="entry name" value="FLGFLGJ"/>
</dbReference>
<feature type="domain" description="Flagellar protein FlgJ N-terminal" evidence="1">
    <location>
        <begin position="61"/>
        <end position="108"/>
    </location>
</feature>
<reference evidence="2" key="1">
    <citation type="journal article" date="2010" name="ISME J.">
        <title>Metagenome of the Mediterranean deep chlorophyll maximum studied by direct and fosmid library 454 pyrosequencing.</title>
        <authorList>
            <person name="Ghai R."/>
            <person name="Martin-Cuadrado A.B."/>
            <person name="Molto A.G."/>
            <person name="Heredia I.G."/>
            <person name="Cabrera R."/>
            <person name="Martin J."/>
            <person name="Verdu M."/>
            <person name="Deschamps P."/>
            <person name="Moreira D."/>
            <person name="Lopez-Garcia P."/>
            <person name="Mira A."/>
            <person name="Rodriguez-Valera F."/>
        </authorList>
    </citation>
    <scope>NUCLEOTIDE SEQUENCE</scope>
</reference>
<proteinExistence type="predicted"/>
<dbReference type="EMBL" id="GU943007">
    <property type="protein sequence ID" value="ADD93980.1"/>
    <property type="molecule type" value="Genomic_DNA"/>
</dbReference>
<name>D6PE29_9BACT</name>
<organism evidence="2">
    <name type="scientific">uncultured marine bacterium MedDCM-OCT-S09-C247</name>
    <dbReference type="NCBI Taxonomy" id="743078"/>
    <lineage>
        <taxon>Bacteria</taxon>
        <taxon>environmental samples</taxon>
    </lineage>
</organism>
<evidence type="ECO:0000259" key="1">
    <source>
        <dbReference type="Pfam" id="PF10135"/>
    </source>
</evidence>